<feature type="repeat" description="ANK" evidence="3">
    <location>
        <begin position="70"/>
        <end position="102"/>
    </location>
</feature>
<name>A0A814IJ80_9BILA</name>
<dbReference type="Gene3D" id="1.25.40.20">
    <property type="entry name" value="Ankyrin repeat-containing domain"/>
    <property type="match status" value="3"/>
</dbReference>
<feature type="repeat" description="ANK" evidence="3">
    <location>
        <begin position="368"/>
        <end position="400"/>
    </location>
</feature>
<evidence type="ECO:0000313" key="7">
    <source>
        <dbReference type="Proteomes" id="UP000663889"/>
    </source>
</evidence>
<dbReference type="EMBL" id="CAJOBE010001010">
    <property type="protein sequence ID" value="CAF3706797.1"/>
    <property type="molecule type" value="Genomic_DNA"/>
</dbReference>
<feature type="region of interest" description="Disordered" evidence="4">
    <location>
        <begin position="497"/>
        <end position="556"/>
    </location>
</feature>
<keyword evidence="2 3" id="KW-0040">ANK repeat</keyword>
<dbReference type="PROSITE" id="PS50088">
    <property type="entry name" value="ANK_REPEAT"/>
    <property type="match status" value="4"/>
</dbReference>
<dbReference type="InterPro" id="IPR036770">
    <property type="entry name" value="Ankyrin_rpt-contain_sf"/>
</dbReference>
<evidence type="ECO:0000313" key="6">
    <source>
        <dbReference type="EMBL" id="CAF3706797.1"/>
    </source>
</evidence>
<dbReference type="SMART" id="SM00248">
    <property type="entry name" value="ANK"/>
    <property type="match status" value="10"/>
</dbReference>
<accession>A0A814IJ80</accession>
<evidence type="ECO:0000313" key="5">
    <source>
        <dbReference type="EMBL" id="CAF1026681.1"/>
    </source>
</evidence>
<dbReference type="Proteomes" id="UP000663874">
    <property type="component" value="Unassembled WGS sequence"/>
</dbReference>
<sequence length="663" mass="75968">MSTLLFEACEKGDSNQVEFLIDAKYNINQLDKQGRSALHYCCNSTITDCAYLLLKDDLIKNTILNLQDNEGRSALHLACMNGNEIMVKFLCEQGADVKLLDNKSRSVIHWITVCGYVHLFNILIKYKAPIHIPDIHGAFPIHYASQLGGNISVNKDFKIDSGKGLAILQKIIDYRVDIDCVDEQQRTPFMWAASAGTIDQLRLLYKYGANQLHVDKNSLTALHCAANHGHVSCIHMLVEHCKCPIEDYLGEDINGCTALFYTIMYNHSNACKLLLDLKSNPNHKDKRGRTPNHYAICNGNLDCLKYLIKSNANIWIKNKRGDYPIHEVINILSLKNVCNQTIEYSKIFAVIRYIFLIYPKKINIQNDEHRTPLHLAASLGDIDTCQILIECGARINSFMRNSSGDYLTPYDLARNCHENVCAQYLLYKHGGQCGNLLANIFVRRIQKYYHQYKLQKDALITKQKNSDYKIKNDSLKKPINYSLNLSTNLKPNLSKQTKTHLDNKNLPNCPRSHSLSLQSSVTNTSKSNENHVQERRRNFAKSKTTKTSINQSDDSKLDSSNKIIIHTSHSTTTYTKLCDRRKIIVEELHKLKQARTHNNYIVINRSLYKILIENAYNPQNRSIDEIEKYLETLVTSYDTELEVMRKRTSSLPPKQNRRTSIMF</sequence>
<dbReference type="EMBL" id="CAJNOU010000541">
    <property type="protein sequence ID" value="CAF1026681.1"/>
    <property type="molecule type" value="Genomic_DNA"/>
</dbReference>
<evidence type="ECO:0008006" key="8">
    <source>
        <dbReference type="Google" id="ProtNLM"/>
    </source>
</evidence>
<reference evidence="5" key="1">
    <citation type="submission" date="2021-02" db="EMBL/GenBank/DDBJ databases">
        <authorList>
            <person name="Nowell W R."/>
        </authorList>
    </citation>
    <scope>NUCLEOTIDE SEQUENCE</scope>
</reference>
<keyword evidence="1" id="KW-0677">Repeat</keyword>
<proteinExistence type="predicted"/>
<dbReference type="AlphaFoldDB" id="A0A814IJ80"/>
<comment type="caution">
    <text evidence="5">The sequence shown here is derived from an EMBL/GenBank/DDBJ whole genome shotgun (WGS) entry which is preliminary data.</text>
</comment>
<evidence type="ECO:0000256" key="1">
    <source>
        <dbReference type="ARBA" id="ARBA00022737"/>
    </source>
</evidence>
<evidence type="ECO:0000256" key="4">
    <source>
        <dbReference type="SAM" id="MobiDB-lite"/>
    </source>
</evidence>
<dbReference type="Proteomes" id="UP000663889">
    <property type="component" value="Unassembled WGS sequence"/>
</dbReference>
<feature type="repeat" description="ANK" evidence="3">
    <location>
        <begin position="184"/>
        <end position="216"/>
    </location>
</feature>
<dbReference type="PANTHER" id="PTHR24126">
    <property type="entry name" value="ANKYRIN REPEAT, PH AND SEC7 DOMAIN CONTAINING PROTEIN SECG-RELATED"/>
    <property type="match status" value="1"/>
</dbReference>
<feature type="repeat" description="ANK" evidence="3">
    <location>
        <begin position="287"/>
        <end position="319"/>
    </location>
</feature>
<dbReference type="PROSITE" id="PS50297">
    <property type="entry name" value="ANK_REP_REGION"/>
    <property type="match status" value="3"/>
</dbReference>
<dbReference type="InterPro" id="IPR002110">
    <property type="entry name" value="Ankyrin_rpt"/>
</dbReference>
<protein>
    <recommendedName>
        <fullName evidence="8">Inversin</fullName>
    </recommendedName>
</protein>
<evidence type="ECO:0000256" key="3">
    <source>
        <dbReference type="PROSITE-ProRule" id="PRU00023"/>
    </source>
</evidence>
<organism evidence="5 7">
    <name type="scientific">Rotaria sordida</name>
    <dbReference type="NCBI Taxonomy" id="392033"/>
    <lineage>
        <taxon>Eukaryota</taxon>
        <taxon>Metazoa</taxon>
        <taxon>Spiralia</taxon>
        <taxon>Gnathifera</taxon>
        <taxon>Rotifera</taxon>
        <taxon>Eurotatoria</taxon>
        <taxon>Bdelloidea</taxon>
        <taxon>Philodinida</taxon>
        <taxon>Philodinidae</taxon>
        <taxon>Rotaria</taxon>
    </lineage>
</organism>
<dbReference type="SUPFAM" id="SSF48403">
    <property type="entry name" value="Ankyrin repeat"/>
    <property type="match status" value="2"/>
</dbReference>
<gene>
    <name evidence="6" type="ORF">FNK824_LOCUS9543</name>
    <name evidence="5" type="ORF">SEV965_LOCUS12089</name>
</gene>
<feature type="compositionally biased region" description="Polar residues" evidence="4">
    <location>
        <begin position="511"/>
        <end position="527"/>
    </location>
</feature>
<evidence type="ECO:0000256" key="2">
    <source>
        <dbReference type="ARBA" id="ARBA00023043"/>
    </source>
</evidence>
<dbReference type="Pfam" id="PF12796">
    <property type="entry name" value="Ank_2"/>
    <property type="match status" value="4"/>
</dbReference>
<feature type="compositionally biased region" description="Basic and acidic residues" evidence="4">
    <location>
        <begin position="528"/>
        <end position="537"/>
    </location>
</feature>